<feature type="region of interest" description="Disordered" evidence="1">
    <location>
        <begin position="1"/>
        <end position="33"/>
    </location>
</feature>
<dbReference type="AlphaFoldDB" id="A0A645IZA2"/>
<evidence type="ECO:0000256" key="1">
    <source>
        <dbReference type="SAM" id="MobiDB-lite"/>
    </source>
</evidence>
<reference evidence="2" key="1">
    <citation type="submission" date="2019-08" db="EMBL/GenBank/DDBJ databases">
        <authorList>
            <person name="Kucharzyk K."/>
            <person name="Murdoch R.W."/>
            <person name="Higgins S."/>
            <person name="Loffler F."/>
        </authorList>
    </citation>
    <scope>NUCLEOTIDE SEQUENCE</scope>
</reference>
<name>A0A645IZA2_9ZZZZ</name>
<feature type="region of interest" description="Disordered" evidence="1">
    <location>
        <begin position="82"/>
        <end position="120"/>
    </location>
</feature>
<dbReference type="EMBL" id="VSSQ01126890">
    <property type="protein sequence ID" value="MPN56497.1"/>
    <property type="molecule type" value="Genomic_DNA"/>
</dbReference>
<protein>
    <submittedName>
        <fullName evidence="2">Uncharacterized protein</fullName>
    </submittedName>
</protein>
<sequence>MAVQIHESRQDHPAEDLQGKLEPPDGSQEPLETDRFGRRGIHAEKAVCVEQPPPVAGQRVEGRIGLEVVPAEVEQVRLEHGGNLPQVFKPPGGSIGRRGSYSPGGQAGDGPVNPHTFNCR</sequence>
<proteinExistence type="predicted"/>
<feature type="compositionally biased region" description="Basic and acidic residues" evidence="1">
    <location>
        <begin position="1"/>
        <end position="23"/>
    </location>
</feature>
<gene>
    <name evidence="2" type="ORF">SDC9_204187</name>
</gene>
<accession>A0A645IZA2</accession>
<evidence type="ECO:0000313" key="2">
    <source>
        <dbReference type="EMBL" id="MPN56497.1"/>
    </source>
</evidence>
<comment type="caution">
    <text evidence="2">The sequence shown here is derived from an EMBL/GenBank/DDBJ whole genome shotgun (WGS) entry which is preliminary data.</text>
</comment>
<organism evidence="2">
    <name type="scientific">bioreactor metagenome</name>
    <dbReference type="NCBI Taxonomy" id="1076179"/>
    <lineage>
        <taxon>unclassified sequences</taxon>
        <taxon>metagenomes</taxon>
        <taxon>ecological metagenomes</taxon>
    </lineage>
</organism>